<dbReference type="Pfam" id="PF06949">
    <property type="entry name" value="DUF1292"/>
    <property type="match status" value="1"/>
</dbReference>
<dbReference type="Pfam" id="PF12527">
    <property type="entry name" value="DUF3727"/>
    <property type="match status" value="1"/>
</dbReference>
<proteinExistence type="predicted"/>
<dbReference type="RefSeq" id="WP_230841128.1">
    <property type="nucleotide sequence ID" value="NZ_CP063845.1"/>
</dbReference>
<organism evidence="1 2">
    <name type="scientific">Gloeobacter morelensis MG652769</name>
    <dbReference type="NCBI Taxonomy" id="2781736"/>
    <lineage>
        <taxon>Bacteria</taxon>
        <taxon>Bacillati</taxon>
        <taxon>Cyanobacteriota</taxon>
        <taxon>Cyanophyceae</taxon>
        <taxon>Gloeobacterales</taxon>
        <taxon>Gloeobacteraceae</taxon>
        <taxon>Gloeobacter</taxon>
        <taxon>Gloeobacter morelensis</taxon>
    </lineage>
</organism>
<dbReference type="InterPro" id="IPR022203">
    <property type="entry name" value="DUF3727"/>
</dbReference>
<dbReference type="PANTHER" id="PTHR36061">
    <property type="match status" value="1"/>
</dbReference>
<dbReference type="Proteomes" id="UP001054846">
    <property type="component" value="Chromosome"/>
</dbReference>
<keyword evidence="2" id="KW-1185">Reference proteome</keyword>
<sequence length="183" mass="20642">MSDTLTLKDEAGRTLACELVTELEIDGSQYGLVVPQATPVRLMAWEAAEGDDDTEEEDALLADLDDEEIERVFQTARAVLAEQDLKLVDSAYLLIVEGDIPNAEEAEVYSIADDEDGEEMEEEEYQLLEEFFFEDRRYGIFTPLDPVMLFVELPEGGEPRVLEPEETARLMPNFEEALLDLAE</sequence>
<dbReference type="EMBL" id="CP063845">
    <property type="protein sequence ID" value="UFP94073.1"/>
    <property type="molecule type" value="Genomic_DNA"/>
</dbReference>
<accession>A0ABY3PKB8</accession>
<protein>
    <submittedName>
        <fullName evidence="1">DUF3727 domain-containing protein</fullName>
    </submittedName>
</protein>
<evidence type="ECO:0000313" key="2">
    <source>
        <dbReference type="Proteomes" id="UP001054846"/>
    </source>
</evidence>
<gene>
    <name evidence="1" type="ORF">ISF26_20265</name>
</gene>
<dbReference type="InterPro" id="IPR009711">
    <property type="entry name" value="UPF0473"/>
</dbReference>
<reference evidence="1 2" key="1">
    <citation type="journal article" date="2021" name="Genome Biol. Evol.">
        <title>Complete Genome Sequencing of a Novel Gloeobacter Species from a Waterfall Cave in Mexico.</title>
        <authorList>
            <person name="Saw J.H."/>
            <person name="Cardona T."/>
            <person name="Montejano G."/>
        </authorList>
    </citation>
    <scope>NUCLEOTIDE SEQUENCE [LARGE SCALE GENOMIC DNA]</scope>
    <source>
        <strain evidence="1">MG652769</strain>
    </source>
</reference>
<name>A0ABY3PKB8_9CYAN</name>
<evidence type="ECO:0000313" key="1">
    <source>
        <dbReference type="EMBL" id="UFP94073.1"/>
    </source>
</evidence>
<dbReference type="PANTHER" id="PTHR36061:SF3">
    <property type="entry name" value="OS04G0692200 PROTEIN"/>
    <property type="match status" value="1"/>
</dbReference>